<gene>
    <name evidence="2" type="ORF">I8J29_02200</name>
</gene>
<feature type="transmembrane region" description="Helical" evidence="1">
    <location>
        <begin position="30"/>
        <end position="46"/>
    </location>
</feature>
<comment type="caution">
    <text evidence="2">The sequence shown here is derived from an EMBL/GenBank/DDBJ whole genome shotgun (WGS) entry which is preliminary data.</text>
</comment>
<dbReference type="RefSeq" id="WP_208845939.1">
    <property type="nucleotide sequence ID" value="NZ_JAGGDJ010000001.1"/>
</dbReference>
<keyword evidence="3" id="KW-1185">Reference proteome</keyword>
<name>A0ABS3W460_9BACL</name>
<evidence type="ECO:0000313" key="3">
    <source>
        <dbReference type="Proteomes" id="UP000670947"/>
    </source>
</evidence>
<evidence type="ECO:0008006" key="4">
    <source>
        <dbReference type="Google" id="ProtNLM"/>
    </source>
</evidence>
<reference evidence="2 3" key="1">
    <citation type="submission" date="2021-03" db="EMBL/GenBank/DDBJ databases">
        <title>Paenibacillus artemisicola MWE-103 whole genome sequence.</title>
        <authorList>
            <person name="Ham Y.J."/>
        </authorList>
    </citation>
    <scope>NUCLEOTIDE SEQUENCE [LARGE SCALE GENOMIC DNA]</scope>
    <source>
        <strain evidence="2 3">MWE-103</strain>
    </source>
</reference>
<keyword evidence="1" id="KW-0812">Transmembrane</keyword>
<evidence type="ECO:0000313" key="2">
    <source>
        <dbReference type="EMBL" id="MBO7742991.1"/>
    </source>
</evidence>
<keyword evidence="1" id="KW-0472">Membrane</keyword>
<proteinExistence type="predicted"/>
<organism evidence="2 3">
    <name type="scientific">Paenibacillus artemisiicola</name>
    <dbReference type="NCBI Taxonomy" id="1172618"/>
    <lineage>
        <taxon>Bacteria</taxon>
        <taxon>Bacillati</taxon>
        <taxon>Bacillota</taxon>
        <taxon>Bacilli</taxon>
        <taxon>Bacillales</taxon>
        <taxon>Paenibacillaceae</taxon>
        <taxon>Paenibacillus</taxon>
    </lineage>
</organism>
<dbReference type="Proteomes" id="UP000670947">
    <property type="component" value="Unassembled WGS sequence"/>
</dbReference>
<protein>
    <recommendedName>
        <fullName evidence="4">BlaR1 peptidase M56</fullName>
    </recommendedName>
</protein>
<sequence length="81" mass="9203">MMIYALVAAFAAGACWRSARLWQRHLRREAFVVLLLSFAAACYMIPQAGRMMPTAPSVTTWMYRPLYHTVSRLLGIEEAIP</sequence>
<accession>A0ABS3W460</accession>
<keyword evidence="1" id="KW-1133">Transmembrane helix</keyword>
<evidence type="ECO:0000256" key="1">
    <source>
        <dbReference type="SAM" id="Phobius"/>
    </source>
</evidence>
<dbReference type="EMBL" id="JAGGDJ010000001">
    <property type="protein sequence ID" value="MBO7742991.1"/>
    <property type="molecule type" value="Genomic_DNA"/>
</dbReference>